<dbReference type="HOGENOM" id="CLU_1405079_0_0_1"/>
<dbReference type="VEuPathDB" id="FungiDB:PYU1_G014772"/>
<organism evidence="2 3">
    <name type="scientific">Globisporangium ultimum (strain ATCC 200006 / CBS 805.95 / DAOM BR144)</name>
    <name type="common">Pythium ultimum</name>
    <dbReference type="NCBI Taxonomy" id="431595"/>
    <lineage>
        <taxon>Eukaryota</taxon>
        <taxon>Sar</taxon>
        <taxon>Stramenopiles</taxon>
        <taxon>Oomycota</taxon>
        <taxon>Peronosporomycetes</taxon>
        <taxon>Pythiales</taxon>
        <taxon>Pythiaceae</taxon>
        <taxon>Globisporangium</taxon>
    </lineage>
</organism>
<reference evidence="3" key="1">
    <citation type="journal article" date="2010" name="Genome Biol.">
        <title>Genome sequence of the necrotrophic plant pathogen Pythium ultimum reveals original pathogenicity mechanisms and effector repertoire.</title>
        <authorList>
            <person name="Levesque C.A."/>
            <person name="Brouwer H."/>
            <person name="Cano L."/>
            <person name="Hamilton J.P."/>
            <person name="Holt C."/>
            <person name="Huitema E."/>
            <person name="Raffaele S."/>
            <person name="Robideau G.P."/>
            <person name="Thines M."/>
            <person name="Win J."/>
            <person name="Zerillo M.M."/>
            <person name="Beakes G.W."/>
            <person name="Boore J.L."/>
            <person name="Busam D."/>
            <person name="Dumas B."/>
            <person name="Ferriera S."/>
            <person name="Fuerstenberg S.I."/>
            <person name="Gachon C.M."/>
            <person name="Gaulin E."/>
            <person name="Govers F."/>
            <person name="Grenville-Briggs L."/>
            <person name="Horner N."/>
            <person name="Hostetler J."/>
            <person name="Jiang R.H."/>
            <person name="Johnson J."/>
            <person name="Krajaejun T."/>
            <person name="Lin H."/>
            <person name="Meijer H.J."/>
            <person name="Moore B."/>
            <person name="Morris P."/>
            <person name="Phuntmart V."/>
            <person name="Puiu D."/>
            <person name="Shetty J."/>
            <person name="Stajich J.E."/>
            <person name="Tripathy S."/>
            <person name="Wawra S."/>
            <person name="van West P."/>
            <person name="Whitty B.R."/>
            <person name="Coutinho P.M."/>
            <person name="Henrissat B."/>
            <person name="Martin F."/>
            <person name="Thomas P.D."/>
            <person name="Tyler B.M."/>
            <person name="De Vries R.P."/>
            <person name="Kamoun S."/>
            <person name="Yandell M."/>
            <person name="Tisserat N."/>
            <person name="Buell C.R."/>
        </authorList>
    </citation>
    <scope>NUCLEOTIDE SEQUENCE</scope>
    <source>
        <strain evidence="3">DAOM:BR144</strain>
    </source>
</reference>
<evidence type="ECO:0000313" key="2">
    <source>
        <dbReference type="EnsemblProtists" id="PYU1_T014803"/>
    </source>
</evidence>
<dbReference type="Proteomes" id="UP000019132">
    <property type="component" value="Unassembled WGS sequence"/>
</dbReference>
<sequence length="194" mass="22184">MMHRVEATTRDEAIQEQLRSSSRVSFDTYDAFATFENELKASASPNTAAQSIARKFTSYRSPRDSNRNPNFKTLPRASGKLELQTDAARRNDAIRTPYKAPCDYSYRVDSPASSWYEEDTDFQAKFVLPSAQDLRRSTALDQEGFFGPANGEDLLPVSLRFQQSIDQRTKTSSSRAFRTLRARAPTWSFDWRRS</sequence>
<feature type="region of interest" description="Disordered" evidence="1">
    <location>
        <begin position="1"/>
        <end position="20"/>
    </location>
</feature>
<reference evidence="2" key="3">
    <citation type="submission" date="2015-02" db="UniProtKB">
        <authorList>
            <consortium name="EnsemblProtists"/>
        </authorList>
    </citation>
    <scope>IDENTIFICATION</scope>
    <source>
        <strain evidence="2">DAOM BR144</strain>
    </source>
</reference>
<accession>K3XC54</accession>
<dbReference type="EnsemblProtists" id="PYU1_T014803">
    <property type="protein sequence ID" value="PYU1_T014803"/>
    <property type="gene ID" value="PYU1_G014772"/>
</dbReference>
<name>K3XC54_GLOUD</name>
<dbReference type="EMBL" id="GL376569">
    <property type="status" value="NOT_ANNOTATED_CDS"/>
    <property type="molecule type" value="Genomic_DNA"/>
</dbReference>
<feature type="region of interest" description="Disordered" evidence="1">
    <location>
        <begin position="56"/>
        <end position="78"/>
    </location>
</feature>
<proteinExistence type="predicted"/>
<dbReference type="InParanoid" id="K3XC54"/>
<feature type="compositionally biased region" description="Basic and acidic residues" evidence="1">
    <location>
        <begin position="1"/>
        <end position="13"/>
    </location>
</feature>
<keyword evidence="3" id="KW-1185">Reference proteome</keyword>
<evidence type="ECO:0000313" key="3">
    <source>
        <dbReference type="Proteomes" id="UP000019132"/>
    </source>
</evidence>
<reference evidence="3" key="2">
    <citation type="submission" date="2010-04" db="EMBL/GenBank/DDBJ databases">
        <authorList>
            <person name="Buell R."/>
            <person name="Hamilton J."/>
            <person name="Hostetler J."/>
        </authorList>
    </citation>
    <scope>NUCLEOTIDE SEQUENCE [LARGE SCALE GENOMIC DNA]</scope>
    <source>
        <strain evidence="3">DAOM:BR144</strain>
    </source>
</reference>
<protein>
    <submittedName>
        <fullName evidence="2">Uncharacterized protein</fullName>
    </submittedName>
</protein>
<dbReference type="AlphaFoldDB" id="K3XC54"/>
<dbReference type="eggNOG" id="ENOG502S6YG">
    <property type="taxonomic scope" value="Eukaryota"/>
</dbReference>
<evidence type="ECO:0000256" key="1">
    <source>
        <dbReference type="SAM" id="MobiDB-lite"/>
    </source>
</evidence>